<keyword evidence="2" id="KW-1185">Reference proteome</keyword>
<reference evidence="1" key="2">
    <citation type="journal article" date="2022" name="New Phytol.">
        <title>Evolutionary transition to the ectomycorrhizal habit in the genomes of a hyperdiverse lineage of mushroom-forming fungi.</title>
        <authorList>
            <person name="Looney B."/>
            <person name="Miyauchi S."/>
            <person name="Morin E."/>
            <person name="Drula E."/>
            <person name="Courty P.E."/>
            <person name="Kohler A."/>
            <person name="Kuo A."/>
            <person name="LaButti K."/>
            <person name="Pangilinan J."/>
            <person name="Lipzen A."/>
            <person name="Riley R."/>
            <person name="Andreopoulos W."/>
            <person name="He G."/>
            <person name="Johnson J."/>
            <person name="Nolan M."/>
            <person name="Tritt A."/>
            <person name="Barry K.W."/>
            <person name="Grigoriev I.V."/>
            <person name="Nagy L.G."/>
            <person name="Hibbett D."/>
            <person name="Henrissat B."/>
            <person name="Matheny P.B."/>
            <person name="Labbe J."/>
            <person name="Martin F.M."/>
        </authorList>
    </citation>
    <scope>NUCLEOTIDE SEQUENCE</scope>
    <source>
        <strain evidence="1">HHB10654</strain>
    </source>
</reference>
<proteinExistence type="predicted"/>
<dbReference type="Proteomes" id="UP000814140">
    <property type="component" value="Unassembled WGS sequence"/>
</dbReference>
<evidence type="ECO:0000313" key="2">
    <source>
        <dbReference type="Proteomes" id="UP000814140"/>
    </source>
</evidence>
<accession>A0ACB8SVZ3</accession>
<comment type="caution">
    <text evidence="1">The sequence shown here is derived from an EMBL/GenBank/DDBJ whole genome shotgun (WGS) entry which is preliminary data.</text>
</comment>
<evidence type="ECO:0000313" key="1">
    <source>
        <dbReference type="EMBL" id="KAI0060423.1"/>
    </source>
</evidence>
<dbReference type="EMBL" id="MU277219">
    <property type="protein sequence ID" value="KAI0060423.1"/>
    <property type="molecule type" value="Genomic_DNA"/>
</dbReference>
<reference evidence="1" key="1">
    <citation type="submission" date="2021-03" db="EMBL/GenBank/DDBJ databases">
        <authorList>
            <consortium name="DOE Joint Genome Institute"/>
            <person name="Ahrendt S."/>
            <person name="Looney B.P."/>
            <person name="Miyauchi S."/>
            <person name="Morin E."/>
            <person name="Drula E."/>
            <person name="Courty P.E."/>
            <person name="Chicoki N."/>
            <person name="Fauchery L."/>
            <person name="Kohler A."/>
            <person name="Kuo A."/>
            <person name="Labutti K."/>
            <person name="Pangilinan J."/>
            <person name="Lipzen A."/>
            <person name="Riley R."/>
            <person name="Andreopoulos W."/>
            <person name="He G."/>
            <person name="Johnson J."/>
            <person name="Barry K.W."/>
            <person name="Grigoriev I.V."/>
            <person name="Nagy L."/>
            <person name="Hibbett D."/>
            <person name="Henrissat B."/>
            <person name="Matheny P.B."/>
            <person name="Labbe J."/>
            <person name="Martin F."/>
        </authorList>
    </citation>
    <scope>NUCLEOTIDE SEQUENCE</scope>
    <source>
        <strain evidence="1">HHB10654</strain>
    </source>
</reference>
<gene>
    <name evidence="1" type="ORF">BV25DRAFT_961190</name>
</gene>
<name>A0ACB8SVZ3_9AGAM</name>
<protein>
    <submittedName>
        <fullName evidence="1">Uncharacterized protein</fullName>
    </submittedName>
</protein>
<organism evidence="1 2">
    <name type="scientific">Artomyces pyxidatus</name>
    <dbReference type="NCBI Taxonomy" id="48021"/>
    <lineage>
        <taxon>Eukaryota</taxon>
        <taxon>Fungi</taxon>
        <taxon>Dikarya</taxon>
        <taxon>Basidiomycota</taxon>
        <taxon>Agaricomycotina</taxon>
        <taxon>Agaricomycetes</taxon>
        <taxon>Russulales</taxon>
        <taxon>Auriscalpiaceae</taxon>
        <taxon>Artomyces</taxon>
    </lineage>
</organism>
<sequence length="288" mass="32562">MPQEYPLSCAAEDIDHDYIPLLSLFAEDLSKVDHPRSPLLYNRLTVLAVVAGVLCTCLNIFAYASTSRAQVRHFMDIVHLRRPSQFFGIDRVTRPPHESPALVIYPNMLQVINRSEPRTAYSDDPVRFAQSGTLVAPEDRLFKVTSEVSTIVEFRTVDYHMEQCEIAVFLPEHITQTLEYPHIQLGDAPILMDIWKLRTTYPIDPKLLTWSTRPSRVGNKVDTVAVAPGLNYTYRFQCPSDSLQVFEFSAATPTTSVEWSQDHDSPIAAVVLVQHSSAGTSQHTREEF</sequence>